<feature type="transmembrane region" description="Helical" evidence="5">
    <location>
        <begin position="85"/>
        <end position="102"/>
    </location>
</feature>
<feature type="transmembrane region" description="Helical" evidence="5">
    <location>
        <begin position="20"/>
        <end position="49"/>
    </location>
</feature>
<dbReference type="EMBL" id="PPTO01000002">
    <property type="protein sequence ID" value="RDB60624.1"/>
    <property type="molecule type" value="Genomic_DNA"/>
</dbReference>
<keyword evidence="2 5" id="KW-0812">Transmembrane</keyword>
<feature type="transmembrane region" description="Helical" evidence="5">
    <location>
        <begin position="377"/>
        <end position="398"/>
    </location>
</feature>
<evidence type="ECO:0000256" key="4">
    <source>
        <dbReference type="ARBA" id="ARBA00023136"/>
    </source>
</evidence>
<evidence type="ECO:0000259" key="6">
    <source>
        <dbReference type="PROSITE" id="PS50850"/>
    </source>
</evidence>
<evidence type="ECO:0000313" key="7">
    <source>
        <dbReference type="EMBL" id="RDB60624.1"/>
    </source>
</evidence>
<comment type="subcellular location">
    <subcellularLocation>
        <location evidence="1">Cell membrane</location>
        <topology evidence="1">Multi-pass membrane protein</topology>
    </subcellularLocation>
</comment>
<feature type="transmembrane region" description="Helical" evidence="5">
    <location>
        <begin position="146"/>
        <end position="167"/>
    </location>
</feature>
<dbReference type="InterPro" id="IPR036259">
    <property type="entry name" value="MFS_trans_sf"/>
</dbReference>
<dbReference type="PROSITE" id="PS50850">
    <property type="entry name" value="MFS"/>
    <property type="match status" value="1"/>
</dbReference>
<evidence type="ECO:0000313" key="8">
    <source>
        <dbReference type="Proteomes" id="UP000253975"/>
    </source>
</evidence>
<feature type="transmembrane region" description="Helical" evidence="5">
    <location>
        <begin position="223"/>
        <end position="241"/>
    </location>
</feature>
<sequence length="407" mass="42651">MSTHSKGKASEMKHYAGKAVFSAAVGHALDGLDLMILSFALSGIMATFAVDNTTAGMLTSITLAGAFLGGLIFGKLADKYGRIKVLTYSVIFFGVFTLGSAFAPNFEVMALCRFLAGLGIGAEFGLGMAIAAEVSSPENRAKSTSAVGLGFQVGVLCASLSSAPIIAAFGWRGLFVVGFIPAIIAIIIRAFVPEPPIYEEHKASGKAHGKLSDLFATPERVKFSIVIIILCTVQNAGYFGIMTWLPKYLNSELGLSLTSTGLWTAVTVLGMMIGISAFGFLADKAGRRPAFWTFQVGAAAMIVIYSQLTDPTALLIGGFFMGMFANGMIGGYGTLIAELFPTEMRGTAQTALYNAGRFIGGASAPVVIPMIAAGHGFGFAIGCVSCIYVVAFIAMFFIPEKKGAMLE</sequence>
<feature type="transmembrane region" description="Helical" evidence="5">
    <location>
        <begin position="114"/>
        <end position="134"/>
    </location>
</feature>
<dbReference type="RefSeq" id="WP_114614807.1">
    <property type="nucleotide sequence ID" value="NZ_PPTO01000002.1"/>
</dbReference>
<name>A0A369LN87_9ACTN</name>
<dbReference type="InterPro" id="IPR011701">
    <property type="entry name" value="MFS"/>
</dbReference>
<keyword evidence="3 5" id="KW-1133">Transmembrane helix</keyword>
<dbReference type="InterPro" id="IPR020846">
    <property type="entry name" value="MFS_dom"/>
</dbReference>
<evidence type="ECO:0000256" key="2">
    <source>
        <dbReference type="ARBA" id="ARBA00022692"/>
    </source>
</evidence>
<dbReference type="PROSITE" id="PS00217">
    <property type="entry name" value="SUGAR_TRANSPORT_2"/>
    <property type="match status" value="1"/>
</dbReference>
<accession>A0A369LN87</accession>
<evidence type="ECO:0000256" key="1">
    <source>
        <dbReference type="ARBA" id="ARBA00004651"/>
    </source>
</evidence>
<dbReference type="PANTHER" id="PTHR23508:SF10">
    <property type="entry name" value="CARBOXYLIC ACID TRANSPORTER PROTEIN HOMOLOG"/>
    <property type="match status" value="1"/>
</dbReference>
<feature type="transmembrane region" description="Helical" evidence="5">
    <location>
        <begin position="261"/>
        <end position="282"/>
    </location>
</feature>
<feature type="transmembrane region" description="Helical" evidence="5">
    <location>
        <begin position="289"/>
        <end position="308"/>
    </location>
</feature>
<dbReference type="AlphaFoldDB" id="A0A369LN87"/>
<reference evidence="7 8" key="1">
    <citation type="journal article" date="2018" name="Elife">
        <title>Discovery and characterization of a prevalent human gut bacterial enzyme sufficient for the inactivation of a family of plant toxins.</title>
        <authorList>
            <person name="Koppel N."/>
            <person name="Bisanz J.E."/>
            <person name="Pandelia M.E."/>
            <person name="Turnbaugh P.J."/>
            <person name="Balskus E.P."/>
        </authorList>
    </citation>
    <scope>NUCLEOTIDE SEQUENCE [LARGE SCALE GENOMIC DNA]</scope>
    <source>
        <strain evidence="7 8">OB21 GAM31</strain>
    </source>
</reference>
<dbReference type="Proteomes" id="UP000253975">
    <property type="component" value="Unassembled WGS sequence"/>
</dbReference>
<gene>
    <name evidence="7" type="ORF">C1881_01710</name>
</gene>
<feature type="domain" description="Major facilitator superfamily (MFS) profile" evidence="6">
    <location>
        <begin position="19"/>
        <end position="402"/>
    </location>
</feature>
<proteinExistence type="predicted"/>
<keyword evidence="4 5" id="KW-0472">Membrane</keyword>
<evidence type="ECO:0000256" key="3">
    <source>
        <dbReference type="ARBA" id="ARBA00022989"/>
    </source>
</evidence>
<comment type="caution">
    <text evidence="7">The sequence shown here is derived from an EMBL/GenBank/DDBJ whole genome shotgun (WGS) entry which is preliminary data.</text>
</comment>
<feature type="transmembrane region" description="Helical" evidence="5">
    <location>
        <begin position="55"/>
        <end position="73"/>
    </location>
</feature>
<dbReference type="Gene3D" id="1.20.1250.20">
    <property type="entry name" value="MFS general substrate transporter like domains"/>
    <property type="match status" value="2"/>
</dbReference>
<feature type="transmembrane region" description="Helical" evidence="5">
    <location>
        <begin position="314"/>
        <end position="340"/>
    </location>
</feature>
<feature type="transmembrane region" description="Helical" evidence="5">
    <location>
        <begin position="352"/>
        <end position="371"/>
    </location>
</feature>
<dbReference type="Pfam" id="PF07690">
    <property type="entry name" value="MFS_1"/>
    <property type="match status" value="1"/>
</dbReference>
<dbReference type="InterPro" id="IPR005829">
    <property type="entry name" value="Sugar_transporter_CS"/>
</dbReference>
<feature type="transmembrane region" description="Helical" evidence="5">
    <location>
        <begin position="173"/>
        <end position="192"/>
    </location>
</feature>
<dbReference type="GO" id="GO:0046943">
    <property type="term" value="F:carboxylic acid transmembrane transporter activity"/>
    <property type="evidence" value="ECO:0007669"/>
    <property type="project" value="TreeGrafter"/>
</dbReference>
<dbReference type="PANTHER" id="PTHR23508">
    <property type="entry name" value="CARBOXYLIC ACID TRANSPORTER PROTEIN HOMOLOG"/>
    <property type="match status" value="1"/>
</dbReference>
<protein>
    <submittedName>
        <fullName evidence="7">MFS transporter</fullName>
    </submittedName>
</protein>
<dbReference type="SUPFAM" id="SSF103473">
    <property type="entry name" value="MFS general substrate transporter"/>
    <property type="match status" value="1"/>
</dbReference>
<evidence type="ECO:0000256" key="5">
    <source>
        <dbReference type="SAM" id="Phobius"/>
    </source>
</evidence>
<dbReference type="GO" id="GO:0005886">
    <property type="term" value="C:plasma membrane"/>
    <property type="evidence" value="ECO:0007669"/>
    <property type="project" value="UniProtKB-SubCell"/>
</dbReference>
<organism evidence="7 8">
    <name type="scientific">Slackia isoflavoniconvertens</name>
    <dbReference type="NCBI Taxonomy" id="572010"/>
    <lineage>
        <taxon>Bacteria</taxon>
        <taxon>Bacillati</taxon>
        <taxon>Actinomycetota</taxon>
        <taxon>Coriobacteriia</taxon>
        <taxon>Eggerthellales</taxon>
        <taxon>Eggerthellaceae</taxon>
        <taxon>Slackia</taxon>
    </lineage>
</organism>